<dbReference type="PANTHER" id="PTHR11439:SF467">
    <property type="entry name" value="INTEGRASE CATALYTIC DOMAIN-CONTAINING PROTEIN"/>
    <property type="match status" value="1"/>
</dbReference>
<gene>
    <name evidence="2" type="primary">LOC107881126</name>
</gene>
<dbReference type="GeneID" id="107881126"/>
<dbReference type="Proteomes" id="UP000694861">
    <property type="component" value="Linkage group LG5"/>
</dbReference>
<proteinExistence type="predicted"/>
<accession>A0ABM1LQN3</accession>
<dbReference type="PANTHER" id="PTHR11439">
    <property type="entry name" value="GAG-POL-RELATED RETROTRANSPOSON"/>
    <property type="match status" value="1"/>
</dbReference>
<reference evidence="2" key="2">
    <citation type="submission" date="2025-08" db="UniProtKB">
        <authorList>
            <consortium name="RefSeq"/>
        </authorList>
    </citation>
    <scope>IDENTIFICATION</scope>
</reference>
<organism evidence="1 2">
    <name type="scientific">Prunus mume</name>
    <name type="common">Japanese apricot</name>
    <name type="synonym">Armeniaca mume</name>
    <dbReference type="NCBI Taxonomy" id="102107"/>
    <lineage>
        <taxon>Eukaryota</taxon>
        <taxon>Viridiplantae</taxon>
        <taxon>Streptophyta</taxon>
        <taxon>Embryophyta</taxon>
        <taxon>Tracheophyta</taxon>
        <taxon>Spermatophyta</taxon>
        <taxon>Magnoliopsida</taxon>
        <taxon>eudicotyledons</taxon>
        <taxon>Gunneridae</taxon>
        <taxon>Pentapetalae</taxon>
        <taxon>rosids</taxon>
        <taxon>fabids</taxon>
        <taxon>Rosales</taxon>
        <taxon>Rosaceae</taxon>
        <taxon>Amygdaloideae</taxon>
        <taxon>Amygdaleae</taxon>
        <taxon>Prunus</taxon>
    </lineage>
</organism>
<reference evidence="1" key="1">
    <citation type="journal article" date="2012" name="Nat. Commun.">
        <title>The genome of Prunus mume.</title>
        <authorList>
            <person name="Zhang Q."/>
            <person name="Chen W."/>
            <person name="Sun L."/>
            <person name="Zhao F."/>
            <person name="Huang B."/>
            <person name="Yang W."/>
            <person name="Tao Y."/>
            <person name="Wang J."/>
            <person name="Yuan Z."/>
            <person name="Fan G."/>
            <person name="Xing Z."/>
            <person name="Han C."/>
            <person name="Pan H."/>
            <person name="Zhong X."/>
            <person name="Shi W."/>
            <person name="Liang X."/>
            <person name="Du D."/>
            <person name="Sun F."/>
            <person name="Xu Z."/>
            <person name="Hao R."/>
            <person name="Lv T."/>
            <person name="Lv Y."/>
            <person name="Zheng Z."/>
            <person name="Sun M."/>
            <person name="Luo L."/>
            <person name="Cai M."/>
            <person name="Gao Y."/>
            <person name="Wang J."/>
            <person name="Yin Y."/>
            <person name="Xu X."/>
            <person name="Cheng T."/>
            <person name="Wang J."/>
        </authorList>
    </citation>
    <scope>NUCLEOTIDE SEQUENCE [LARGE SCALE GENOMIC DNA]</scope>
</reference>
<dbReference type="RefSeq" id="XP_016649710.1">
    <property type="nucleotide sequence ID" value="XM_016794224.1"/>
</dbReference>
<keyword evidence="1" id="KW-1185">Reference proteome</keyword>
<protein>
    <submittedName>
        <fullName evidence="2">Uncharacterized mitochondrial protein AtMg00810-like</fullName>
    </submittedName>
</protein>
<evidence type="ECO:0000313" key="1">
    <source>
        <dbReference type="Proteomes" id="UP000694861"/>
    </source>
</evidence>
<sequence>MGVTLKHKTDGFIDRYKARFVVKGYTYTYEVEYLETFASIAKLNTMKLLGDLKYFLRIEVANKERYQRLVGKLIYSTHTPPDIAYAVSVVIQFMHYPSKDRMGAVMRILRYLKVTHGKMLMFSKYGHTDVEGYVDADWASSVTDKRSMLGYFTFVSGNLVT</sequence>
<evidence type="ECO:0000313" key="2">
    <source>
        <dbReference type="RefSeq" id="XP_016649710.1"/>
    </source>
</evidence>
<name>A0ABM1LQN3_PRUMU</name>